<dbReference type="Proteomes" id="UP001217918">
    <property type="component" value="Unassembled WGS sequence"/>
</dbReference>
<evidence type="ECO:0000256" key="2">
    <source>
        <dbReference type="SAM" id="MobiDB-lite"/>
    </source>
</evidence>
<dbReference type="AlphaFoldDB" id="A0AAD9I2E8"/>
<dbReference type="Pfam" id="PF13579">
    <property type="entry name" value="Glyco_trans_4_4"/>
    <property type="match status" value="1"/>
</dbReference>
<feature type="transmembrane region" description="Helical" evidence="3">
    <location>
        <begin position="477"/>
        <end position="497"/>
    </location>
</feature>
<gene>
    <name evidence="6" type="ORF">P8C59_004522</name>
</gene>
<dbReference type="Pfam" id="PF00534">
    <property type="entry name" value="Glycos_transf_1"/>
    <property type="match status" value="1"/>
</dbReference>
<evidence type="ECO:0000256" key="3">
    <source>
        <dbReference type="SAM" id="Phobius"/>
    </source>
</evidence>
<feature type="region of interest" description="Disordered" evidence="2">
    <location>
        <begin position="1"/>
        <end position="25"/>
    </location>
</feature>
<dbReference type="PANTHER" id="PTHR45947:SF3">
    <property type="entry name" value="SULFOQUINOVOSYL TRANSFERASE SQD2"/>
    <property type="match status" value="1"/>
</dbReference>
<evidence type="ECO:0008006" key="8">
    <source>
        <dbReference type="Google" id="ProtNLM"/>
    </source>
</evidence>
<name>A0AAD9I2E8_9PEZI</name>
<organism evidence="6 7">
    <name type="scientific">Phyllachora maydis</name>
    <dbReference type="NCBI Taxonomy" id="1825666"/>
    <lineage>
        <taxon>Eukaryota</taxon>
        <taxon>Fungi</taxon>
        <taxon>Dikarya</taxon>
        <taxon>Ascomycota</taxon>
        <taxon>Pezizomycotina</taxon>
        <taxon>Sordariomycetes</taxon>
        <taxon>Sordariomycetidae</taxon>
        <taxon>Phyllachorales</taxon>
        <taxon>Phyllachoraceae</taxon>
        <taxon>Phyllachora</taxon>
    </lineage>
</organism>
<dbReference type="InterPro" id="IPR001296">
    <property type="entry name" value="Glyco_trans_1"/>
</dbReference>
<dbReference type="EMBL" id="JAQQPM010000003">
    <property type="protein sequence ID" value="KAK2069983.1"/>
    <property type="molecule type" value="Genomic_DNA"/>
</dbReference>
<evidence type="ECO:0000259" key="4">
    <source>
        <dbReference type="Pfam" id="PF00534"/>
    </source>
</evidence>
<keyword evidence="1" id="KW-0808">Transferase</keyword>
<sequence length="517" mass="57293">MATTTLAGSHSHGHGHGHGHDHDLSVFPDELRQKRILLCTESFGPVNGVSRTTMMLVEHLRAHGTRVAVVSPQNHTTKNTFMPHHNDELEVRLGGYPLPLNGELSIAYPVRLSKLFERTFKAPPDLIYLASPASLGFQVMLQVLLAPRASRVPVVCNFQTDLRGYCAILLPWPLNTVAALALEWVESRLFRHSCVQTILYPSRFVRRYLERMHVPPAKLELLQRGVRTELFHPHRRDPALRTALAPRGETVFLCVSRLAGEKGFEFLAAAARALAARAFPFVLHVVGGNPSAEVVTRIRAAFGPLAANGRVVFAGQKTGEALAACFATADVFLHCSVTETFGLVVLESLASGVPVVARDEGGPSDIIQDGVTGYLVPKDDLDLFVERAVGLATDHARRKRMGEDARRQAEAATWEKVNNKVAWCMLKTMRACDQERAGASRRRRRGALLRWGERQLGWAWAGDDMHQRIVDARMSSGLLVVFAFWVLVTVYLLVLVARPWVAWARPLVAPWRHASQA</sequence>
<accession>A0AAD9I2E8</accession>
<evidence type="ECO:0000313" key="6">
    <source>
        <dbReference type="EMBL" id="KAK2069983.1"/>
    </source>
</evidence>
<dbReference type="CDD" id="cd03814">
    <property type="entry name" value="GT4-like"/>
    <property type="match status" value="1"/>
</dbReference>
<evidence type="ECO:0000313" key="7">
    <source>
        <dbReference type="Proteomes" id="UP001217918"/>
    </source>
</evidence>
<evidence type="ECO:0000259" key="5">
    <source>
        <dbReference type="Pfam" id="PF13579"/>
    </source>
</evidence>
<dbReference type="GO" id="GO:0016757">
    <property type="term" value="F:glycosyltransferase activity"/>
    <property type="evidence" value="ECO:0007669"/>
    <property type="project" value="UniProtKB-KW"/>
</dbReference>
<dbReference type="InterPro" id="IPR028098">
    <property type="entry name" value="Glyco_trans_4-like_N"/>
</dbReference>
<keyword evidence="1" id="KW-0328">Glycosyltransferase</keyword>
<dbReference type="SUPFAM" id="SSF53756">
    <property type="entry name" value="UDP-Glycosyltransferase/glycogen phosphorylase"/>
    <property type="match status" value="1"/>
</dbReference>
<proteinExistence type="predicted"/>
<reference evidence="6" key="1">
    <citation type="journal article" date="2023" name="Mol. Plant Microbe Interact.">
        <title>Elucidating the Obligate Nature and Biological Capacity of an Invasive Fungal Corn Pathogen.</title>
        <authorList>
            <person name="MacCready J.S."/>
            <person name="Roggenkamp E.M."/>
            <person name="Gdanetz K."/>
            <person name="Chilvers M.I."/>
        </authorList>
    </citation>
    <scope>NUCLEOTIDE SEQUENCE</scope>
    <source>
        <strain evidence="6">PM02</strain>
    </source>
</reference>
<keyword evidence="3" id="KW-0812">Transmembrane</keyword>
<keyword evidence="3" id="KW-1133">Transmembrane helix</keyword>
<dbReference type="Gene3D" id="3.40.50.2000">
    <property type="entry name" value="Glycogen Phosphorylase B"/>
    <property type="match status" value="2"/>
</dbReference>
<keyword evidence="3" id="KW-0472">Membrane</keyword>
<dbReference type="InterPro" id="IPR050194">
    <property type="entry name" value="Glycosyltransferase_grp1"/>
</dbReference>
<dbReference type="PANTHER" id="PTHR45947">
    <property type="entry name" value="SULFOQUINOVOSYL TRANSFERASE SQD2"/>
    <property type="match status" value="1"/>
</dbReference>
<feature type="domain" description="Glycosyl transferase family 1" evidence="4">
    <location>
        <begin position="245"/>
        <end position="407"/>
    </location>
</feature>
<comment type="caution">
    <text evidence="6">The sequence shown here is derived from an EMBL/GenBank/DDBJ whole genome shotgun (WGS) entry which is preliminary data.</text>
</comment>
<protein>
    <recommendedName>
        <fullName evidence="8">Glycosyltransferase</fullName>
    </recommendedName>
</protein>
<evidence type="ECO:0000256" key="1">
    <source>
        <dbReference type="ARBA" id="ARBA00022676"/>
    </source>
</evidence>
<keyword evidence="7" id="KW-1185">Reference proteome</keyword>
<feature type="domain" description="Glycosyltransferase subfamily 4-like N-terminal" evidence="5">
    <location>
        <begin position="47"/>
        <end position="223"/>
    </location>
</feature>